<evidence type="ECO:0000256" key="4">
    <source>
        <dbReference type="ARBA" id="ARBA00022946"/>
    </source>
</evidence>
<dbReference type="AlphaFoldDB" id="A0A2G8S1E9"/>
<evidence type="ECO:0000256" key="7">
    <source>
        <dbReference type="SAM" id="MobiDB-lite"/>
    </source>
</evidence>
<feature type="region of interest" description="Disordered" evidence="7">
    <location>
        <begin position="625"/>
        <end position="644"/>
    </location>
</feature>
<name>A0A2G8S1E9_9APHY</name>
<evidence type="ECO:0000313" key="10">
    <source>
        <dbReference type="Proteomes" id="UP000230002"/>
    </source>
</evidence>
<evidence type="ECO:0000256" key="2">
    <source>
        <dbReference type="ARBA" id="ARBA00005543"/>
    </source>
</evidence>
<comment type="similarity">
    <text evidence="2">Belongs to the AIM9 family.</text>
</comment>
<dbReference type="Gene3D" id="3.30.200.20">
    <property type="entry name" value="Phosphorylase Kinase, domain 1"/>
    <property type="match status" value="1"/>
</dbReference>
<evidence type="ECO:0000256" key="3">
    <source>
        <dbReference type="ARBA" id="ARBA00016197"/>
    </source>
</evidence>
<dbReference type="Proteomes" id="UP000230002">
    <property type="component" value="Unassembled WGS sequence"/>
</dbReference>
<proteinExistence type="inferred from homology"/>
<feature type="compositionally biased region" description="Low complexity" evidence="7">
    <location>
        <begin position="76"/>
        <end position="89"/>
    </location>
</feature>
<dbReference type="InterPro" id="IPR011009">
    <property type="entry name" value="Kinase-like_dom_sf"/>
</dbReference>
<dbReference type="PANTHER" id="PTHR36091">
    <property type="entry name" value="ALTERED INHERITANCE OF MITOCHONDRIA PROTEIN 9, MITOCHONDRIAL"/>
    <property type="match status" value="1"/>
</dbReference>
<dbReference type="EMBL" id="AYKW01000034">
    <property type="protein sequence ID" value="PIL27600.1"/>
    <property type="molecule type" value="Genomic_DNA"/>
</dbReference>
<dbReference type="InterPro" id="IPR002575">
    <property type="entry name" value="Aminoglycoside_PTrfase"/>
</dbReference>
<dbReference type="InterPro" id="IPR051035">
    <property type="entry name" value="Mito_inheritance_9"/>
</dbReference>
<keyword evidence="10" id="KW-1185">Reference proteome</keyword>
<protein>
    <recommendedName>
        <fullName evidence="3">Altered inheritance of mitochondria protein 9, mitochondrial</fullName>
    </recommendedName>
    <alternativeName>
        <fullName evidence="6">Found in mitochondrial proteome protein 29</fullName>
    </alternativeName>
</protein>
<dbReference type="PANTHER" id="PTHR36091:SF1">
    <property type="entry name" value="ALTERED INHERITANCE OF MITOCHONDRIA PROTEIN 9, MITOCHONDRIAL"/>
    <property type="match status" value="1"/>
</dbReference>
<comment type="subcellular location">
    <subcellularLocation>
        <location evidence="1">Mitochondrion</location>
    </subcellularLocation>
</comment>
<comment type="caution">
    <text evidence="9">The sequence shown here is derived from an EMBL/GenBank/DDBJ whole genome shotgun (WGS) entry which is preliminary data.</text>
</comment>
<evidence type="ECO:0000256" key="5">
    <source>
        <dbReference type="ARBA" id="ARBA00023128"/>
    </source>
</evidence>
<evidence type="ECO:0000313" key="9">
    <source>
        <dbReference type="EMBL" id="PIL27600.1"/>
    </source>
</evidence>
<sequence length="768" mass="85725">MPARLLESPGESNTINDGNSRAMTRVVHKWGNKLDLYQLFCNINHDSLSPRAPLSLSKTREKSLVLPPTPPRQAHPRSAASSSSPSMTRRLTQELPPLQVSGSSQETPLEWDWDTEHEDRRAEARADAAVHNATPFQVDRKLLKDIVQERMGTQVARIKFLGAGTFHKGYLVILVDRRELVARVARRFMPRLKTESEVATMHYLRQHTSIPVPEVYHYDANPYNRLGGEFILMSKASGIPLSQVFHSMPHNTLVALMENIAMLVIPLFGHHFPMIGSLYDGSSPSNHTAADFSSSLPTPTPATYQRQMDIHDALTRLADAERDTHIGPIVSWPFFGSGRGDLAHPSELNRGPWRSAHAYLHACADREISGVVLENEGKAAPHKLHLDPDEIQTSRHHRVGALPDDCSDASDEWDWEESEAEWDGPGATMYQDYRRMQRTTFLVAHLAEREERVKAEMARFLRMMERLGVVAHGEGDGGGGESDRGGAEELFSIDCHDLNLENVFVDENDNSKITCIIDWESTTTRPLWACAHVPSFLQNSPFTAKLFRATVEKLARNPPIPNVLIRGTPFSVAGLAASWLHHETTGARLRMAHRCIEWDGWEEGLVDSILGPEDQEEDWFKEWQEEGHEHDDHDHEHENDDPAIDNDRQAREEEYTSQSPVASISPSLIALRVSTNGDSDVDAMPRRLPITKSAAANGNGAGTGNGLPVAKVVVAVEKEREKLLNATGDFCGGRGGELGRRLEAWLYVNGDADGRVDLARRWEGDEED</sequence>
<accession>A0A2G8S1E9</accession>
<dbReference type="STRING" id="1077348.A0A2G8S1E9"/>
<evidence type="ECO:0000256" key="1">
    <source>
        <dbReference type="ARBA" id="ARBA00004173"/>
    </source>
</evidence>
<dbReference type="Pfam" id="PF01636">
    <property type="entry name" value="APH"/>
    <property type="match status" value="1"/>
</dbReference>
<dbReference type="SUPFAM" id="SSF56112">
    <property type="entry name" value="Protein kinase-like (PK-like)"/>
    <property type="match status" value="1"/>
</dbReference>
<dbReference type="OrthoDB" id="10003767at2759"/>
<evidence type="ECO:0000259" key="8">
    <source>
        <dbReference type="Pfam" id="PF01636"/>
    </source>
</evidence>
<organism evidence="9 10">
    <name type="scientific">Ganoderma sinense ZZ0214-1</name>
    <dbReference type="NCBI Taxonomy" id="1077348"/>
    <lineage>
        <taxon>Eukaryota</taxon>
        <taxon>Fungi</taxon>
        <taxon>Dikarya</taxon>
        <taxon>Basidiomycota</taxon>
        <taxon>Agaricomycotina</taxon>
        <taxon>Agaricomycetes</taxon>
        <taxon>Polyporales</taxon>
        <taxon>Polyporaceae</taxon>
        <taxon>Ganoderma</taxon>
    </lineage>
</organism>
<reference evidence="9 10" key="1">
    <citation type="journal article" date="2015" name="Sci. Rep.">
        <title>Chromosome-level genome map provides insights into diverse defense mechanisms in the medicinal fungus Ganoderma sinense.</title>
        <authorList>
            <person name="Zhu Y."/>
            <person name="Xu J."/>
            <person name="Sun C."/>
            <person name="Zhou S."/>
            <person name="Xu H."/>
            <person name="Nelson D.R."/>
            <person name="Qian J."/>
            <person name="Song J."/>
            <person name="Luo H."/>
            <person name="Xiang L."/>
            <person name="Li Y."/>
            <person name="Xu Z."/>
            <person name="Ji A."/>
            <person name="Wang L."/>
            <person name="Lu S."/>
            <person name="Hayward A."/>
            <person name="Sun W."/>
            <person name="Li X."/>
            <person name="Schwartz D.C."/>
            <person name="Wang Y."/>
            <person name="Chen S."/>
        </authorList>
    </citation>
    <scope>NUCLEOTIDE SEQUENCE [LARGE SCALE GENOMIC DNA]</scope>
    <source>
        <strain evidence="9 10">ZZ0214-1</strain>
    </source>
</reference>
<feature type="domain" description="Aminoglycoside phosphotransferase" evidence="8">
    <location>
        <begin position="158"/>
        <end position="261"/>
    </location>
</feature>
<keyword evidence="5" id="KW-0496">Mitochondrion</keyword>
<evidence type="ECO:0000256" key="6">
    <source>
        <dbReference type="ARBA" id="ARBA00031849"/>
    </source>
</evidence>
<dbReference type="GO" id="GO:0005739">
    <property type="term" value="C:mitochondrion"/>
    <property type="evidence" value="ECO:0007669"/>
    <property type="project" value="UniProtKB-SubCell"/>
</dbReference>
<feature type="region of interest" description="Disordered" evidence="7">
    <location>
        <begin position="61"/>
        <end position="89"/>
    </location>
</feature>
<gene>
    <name evidence="9" type="ORF">GSI_10751</name>
</gene>
<keyword evidence="4" id="KW-0809">Transit peptide</keyword>